<evidence type="ECO:0000256" key="8">
    <source>
        <dbReference type="ARBA" id="ARBA00023008"/>
    </source>
</evidence>
<dbReference type="SMR" id="A0A2I8VK53"/>
<evidence type="ECO:0000256" key="3">
    <source>
        <dbReference type="ARBA" id="ARBA00011882"/>
    </source>
</evidence>
<dbReference type="PROSITE" id="PS51257">
    <property type="entry name" value="PROKAR_LIPOPROTEIN"/>
    <property type="match status" value="1"/>
</dbReference>
<dbReference type="PANTHER" id="PTHR11709:SF394">
    <property type="entry name" value="FI03373P-RELATED"/>
    <property type="match status" value="1"/>
</dbReference>
<dbReference type="InterPro" id="IPR011707">
    <property type="entry name" value="Cu-oxidase-like_N"/>
</dbReference>
<dbReference type="PROSITE" id="PS51318">
    <property type="entry name" value="TAT"/>
    <property type="match status" value="1"/>
</dbReference>
<feature type="binding site" description="type 1 copper site" evidence="10">
    <location>
        <position position="126"/>
    </location>
    <ligand>
        <name>Cu cation</name>
        <dbReference type="ChEBI" id="CHEBI:23378"/>
        <label>1</label>
    </ligand>
</feature>
<comment type="cofactor">
    <cofactor evidence="10">
        <name>Cu(2+)</name>
        <dbReference type="ChEBI" id="CHEBI:29036"/>
    </cofactor>
</comment>
<keyword evidence="14" id="KW-1185">Reference proteome</keyword>
<organism evidence="13 14">
    <name type="scientific">Salinigranum rubrum</name>
    <dbReference type="NCBI Taxonomy" id="755307"/>
    <lineage>
        <taxon>Archaea</taxon>
        <taxon>Methanobacteriati</taxon>
        <taxon>Methanobacteriota</taxon>
        <taxon>Stenosarchaea group</taxon>
        <taxon>Halobacteria</taxon>
        <taxon>Halobacteriales</taxon>
        <taxon>Haloferacaceae</taxon>
        <taxon>Salinigranum</taxon>
    </lineage>
</organism>
<evidence type="ECO:0000256" key="4">
    <source>
        <dbReference type="ARBA" id="ARBA00017290"/>
    </source>
</evidence>
<keyword evidence="5 10" id="KW-0479">Metal-binding</keyword>
<evidence type="ECO:0000256" key="2">
    <source>
        <dbReference type="ARBA" id="ARBA00011233"/>
    </source>
</evidence>
<keyword evidence="6" id="KW-0677">Repeat</keyword>
<feature type="region of interest" description="Disordered" evidence="11">
    <location>
        <begin position="29"/>
        <end position="65"/>
    </location>
</feature>
<dbReference type="EC" id="1.7.2.1" evidence="3"/>
<protein>
    <recommendedName>
        <fullName evidence="4">Copper-containing nitrite reductase</fullName>
        <ecNumber evidence="3">1.7.2.1</ecNumber>
    </recommendedName>
</protein>
<proteinExistence type="predicted"/>
<dbReference type="PRINTS" id="PR00695">
    <property type="entry name" value="CUNO2RDTASE"/>
</dbReference>
<feature type="binding site" description="type 1 copper site" evidence="10">
    <location>
        <position position="175"/>
    </location>
    <ligand>
        <name>Cu cation</name>
        <dbReference type="ChEBI" id="CHEBI:23378"/>
        <label>1</label>
    </ligand>
</feature>
<dbReference type="NCBIfam" id="TIGR02376">
    <property type="entry name" value="Cu_nitrite_red"/>
    <property type="match status" value="1"/>
</dbReference>
<dbReference type="GO" id="GO:0050421">
    <property type="term" value="F:nitrite reductase (NO-forming) activity"/>
    <property type="evidence" value="ECO:0007669"/>
    <property type="project" value="UniProtKB-EC"/>
</dbReference>
<feature type="binding site" description="type 1 copper site" evidence="10">
    <location>
        <position position="166"/>
    </location>
    <ligand>
        <name>Cu cation</name>
        <dbReference type="ChEBI" id="CHEBI:23378"/>
        <label>1</label>
    </ligand>
</feature>
<dbReference type="FunFam" id="2.60.40.420:FF:000093">
    <property type="entry name" value="Copper-containing nitrite reductase"/>
    <property type="match status" value="1"/>
</dbReference>
<dbReference type="EMBL" id="CP026309">
    <property type="protein sequence ID" value="AUV82310.1"/>
    <property type="molecule type" value="Genomic_DNA"/>
</dbReference>
<dbReference type="InterPro" id="IPR045087">
    <property type="entry name" value="Cu-oxidase_fam"/>
</dbReference>
<evidence type="ECO:0000256" key="1">
    <source>
        <dbReference type="ARBA" id="ARBA00001960"/>
    </source>
</evidence>
<dbReference type="RefSeq" id="WP_103425999.1">
    <property type="nucleotide sequence ID" value="NZ_CP026309.1"/>
</dbReference>
<dbReference type="GeneID" id="35592866"/>
<reference evidence="13 14" key="1">
    <citation type="submission" date="2018-01" db="EMBL/GenBank/DDBJ databases">
        <title>Complete genome sequence of Salinigranum rubrum GX10T, an extremely halophilic archaeon isolated from a marine solar saltern.</title>
        <authorList>
            <person name="Han S."/>
        </authorList>
    </citation>
    <scope>NUCLEOTIDE SEQUENCE [LARGE SCALE GENOMIC DNA]</scope>
    <source>
        <strain evidence="13 14">GX10</strain>
    </source>
</reference>
<feature type="compositionally biased region" description="Gly residues" evidence="11">
    <location>
        <begin position="359"/>
        <end position="370"/>
    </location>
</feature>
<dbReference type="Proteomes" id="UP000236584">
    <property type="component" value="Chromosome"/>
</dbReference>
<feature type="domain" description="Plastocyanin-like" evidence="12">
    <location>
        <begin position="81"/>
        <end position="189"/>
    </location>
</feature>
<dbReference type="InterPro" id="IPR006311">
    <property type="entry name" value="TAT_signal"/>
</dbReference>
<keyword evidence="7" id="KW-0560">Oxidoreductase</keyword>
<dbReference type="GO" id="GO:0005507">
    <property type="term" value="F:copper ion binding"/>
    <property type="evidence" value="ECO:0007669"/>
    <property type="project" value="InterPro"/>
</dbReference>
<dbReference type="CDD" id="cd04208">
    <property type="entry name" value="CuRO_2_CuNIR"/>
    <property type="match status" value="1"/>
</dbReference>
<evidence type="ECO:0000259" key="12">
    <source>
        <dbReference type="Pfam" id="PF07732"/>
    </source>
</evidence>
<evidence type="ECO:0000256" key="9">
    <source>
        <dbReference type="ARBA" id="ARBA00049340"/>
    </source>
</evidence>
<dbReference type="OrthoDB" id="12293at2157"/>
<feature type="binding site" description="type 1 copper site" evidence="10">
    <location>
        <position position="180"/>
    </location>
    <ligand>
        <name>Cu cation</name>
        <dbReference type="ChEBI" id="CHEBI:23378"/>
        <label>1</label>
    </ligand>
</feature>
<keyword evidence="8 10" id="KW-0186">Copper</keyword>
<comment type="subunit">
    <text evidence="2">Homotrimer.</text>
</comment>
<sequence>MPRTTRRSVLEALGVGGAAAVAGCTAQAPTAAETERQRRTMEQQSKPTVDRVAANPADIPGPIQRRSPETVEVTLRPEEVTAEVEPGVTFDYMTYNGQVPGPFIRVREGDTVDLTFENPAENALPHNVDFHAVAGPGGGAEATMTAPGETARLRFEATYPGAYIYHCAVPNLDMHISAGMFGIILVEPEGGMPAVDHELYLGQHEIYTDKPAGEEGKHRFDMAAMKREEPTYVVMNGEQYAMTPDVHGPAATVSTGDTVRVYFVTGGPNLTSSFHPIGNVWEELYPEGSLSTDPQTHIQTKPVVPGSTTVATMDFPVPGNFKLVDHALSRVARKGCMAIVTAEGEENPEIFDPDPGTSGEDGSGGSESQG</sequence>
<evidence type="ECO:0000313" key="13">
    <source>
        <dbReference type="EMBL" id="AUV82310.1"/>
    </source>
</evidence>
<dbReference type="Gene3D" id="2.60.40.420">
    <property type="entry name" value="Cupredoxins - blue copper proteins"/>
    <property type="match status" value="2"/>
</dbReference>
<dbReference type="InterPro" id="IPR001287">
    <property type="entry name" value="NO2-reductase_Cu"/>
</dbReference>
<evidence type="ECO:0000256" key="5">
    <source>
        <dbReference type="ARBA" id="ARBA00022723"/>
    </source>
</evidence>
<feature type="compositionally biased region" description="Acidic residues" evidence="11">
    <location>
        <begin position="343"/>
        <end position="352"/>
    </location>
</feature>
<dbReference type="InterPro" id="IPR008972">
    <property type="entry name" value="Cupredoxin"/>
</dbReference>
<evidence type="ECO:0000256" key="11">
    <source>
        <dbReference type="SAM" id="MobiDB-lite"/>
    </source>
</evidence>
<evidence type="ECO:0000256" key="6">
    <source>
        <dbReference type="ARBA" id="ARBA00022737"/>
    </source>
</evidence>
<feature type="binding site" description="type 1 copper site" evidence="10">
    <location>
        <position position="131"/>
    </location>
    <ligand>
        <name>Cu cation</name>
        <dbReference type="ChEBI" id="CHEBI:23378"/>
        <label>1</label>
    </ligand>
</feature>
<comment type="catalytic activity">
    <reaction evidence="9">
        <text>nitric oxide + Fe(III)-[cytochrome c] + H2O = Fe(II)-[cytochrome c] + nitrite + 2 H(+)</text>
        <dbReference type="Rhea" id="RHEA:15233"/>
        <dbReference type="Rhea" id="RHEA-COMP:10350"/>
        <dbReference type="Rhea" id="RHEA-COMP:14399"/>
        <dbReference type="ChEBI" id="CHEBI:15377"/>
        <dbReference type="ChEBI" id="CHEBI:15378"/>
        <dbReference type="ChEBI" id="CHEBI:16301"/>
        <dbReference type="ChEBI" id="CHEBI:16480"/>
        <dbReference type="ChEBI" id="CHEBI:29033"/>
        <dbReference type="ChEBI" id="CHEBI:29034"/>
        <dbReference type="EC" id="1.7.2.1"/>
    </reaction>
</comment>
<dbReference type="SUPFAM" id="SSF49503">
    <property type="entry name" value="Cupredoxins"/>
    <property type="match status" value="2"/>
</dbReference>
<evidence type="ECO:0000256" key="7">
    <source>
        <dbReference type="ARBA" id="ARBA00023002"/>
    </source>
</evidence>
<evidence type="ECO:0000313" key="14">
    <source>
        <dbReference type="Proteomes" id="UP000236584"/>
    </source>
</evidence>
<comment type="cofactor">
    <cofactor evidence="1 10">
        <name>Cu(+)</name>
        <dbReference type="ChEBI" id="CHEBI:49552"/>
    </cofactor>
</comment>
<dbReference type="PANTHER" id="PTHR11709">
    <property type="entry name" value="MULTI-COPPER OXIDASE"/>
    <property type="match status" value="1"/>
</dbReference>
<evidence type="ECO:0000256" key="10">
    <source>
        <dbReference type="PIRSR" id="PIRSR601287-1"/>
    </source>
</evidence>
<accession>A0A2I8VK53</accession>
<name>A0A2I8VK53_9EURY</name>
<feature type="binding site" description="type 1 copper site" evidence="10">
    <location>
        <position position="326"/>
    </location>
    <ligand>
        <name>Cu cation</name>
        <dbReference type="ChEBI" id="CHEBI:23378"/>
        <label>1</label>
    </ligand>
</feature>
<dbReference type="AlphaFoldDB" id="A0A2I8VK53"/>
<dbReference type="CDD" id="cd11020">
    <property type="entry name" value="CuRO_1_CuNIR"/>
    <property type="match status" value="1"/>
</dbReference>
<gene>
    <name evidence="13" type="primary">nirK</name>
    <name evidence="13" type="ORF">C2R22_12205</name>
</gene>
<feature type="binding site" description="type 1 copper site" evidence="10">
    <location>
        <position position="167"/>
    </location>
    <ligand>
        <name>Cu cation</name>
        <dbReference type="ChEBI" id="CHEBI:23378"/>
        <label>1</label>
    </ligand>
</feature>
<dbReference type="Pfam" id="PF07732">
    <property type="entry name" value="Cu-oxidase_3"/>
    <property type="match status" value="1"/>
</dbReference>
<feature type="region of interest" description="Disordered" evidence="11">
    <location>
        <begin position="343"/>
        <end position="370"/>
    </location>
</feature>
<dbReference type="KEGG" id="srub:C2R22_12205"/>